<name>A0A8S5P152_9CAUD</name>
<reference evidence="1" key="1">
    <citation type="journal article" date="2021" name="Proc. Natl. Acad. Sci. U.S.A.">
        <title>A Catalog of Tens of Thousands of Viruses from Human Metagenomes Reveals Hidden Associations with Chronic Diseases.</title>
        <authorList>
            <person name="Tisza M.J."/>
            <person name="Buck C.B."/>
        </authorList>
    </citation>
    <scope>NUCLEOTIDE SEQUENCE</scope>
    <source>
        <strain evidence="1">CtClB2</strain>
    </source>
</reference>
<organism evidence="1">
    <name type="scientific">Ackermannviridae sp. ctClB2</name>
    <dbReference type="NCBI Taxonomy" id="2825752"/>
    <lineage>
        <taxon>Viruses</taxon>
        <taxon>Duplodnaviria</taxon>
        <taxon>Heunggongvirae</taxon>
        <taxon>Uroviricota</taxon>
        <taxon>Caudoviricetes</taxon>
        <taxon>Pantevenvirales</taxon>
        <taxon>Ackermannviridae</taxon>
    </lineage>
</organism>
<evidence type="ECO:0000313" key="1">
    <source>
        <dbReference type="EMBL" id="DAE00169.1"/>
    </source>
</evidence>
<accession>A0A8S5P152</accession>
<dbReference type="EMBL" id="BK015300">
    <property type="protein sequence ID" value="DAE00169.1"/>
    <property type="molecule type" value="Genomic_DNA"/>
</dbReference>
<proteinExistence type="predicted"/>
<sequence>MAETSLSITQTLIERTLVENLRLEAVNYGYMPDITKFPRTKQGYADYVKAQERVVSDKGFCIDVLSNLSPVEMGEKKFARMVVRTVQCIPGEFGQWGRTQYTLDTDGNFRRHELPPQPVNYVMNIHLVYNSIDQGRILNAILAKAIPRRGFHKITKMVYDGIELPEELPTFFCELLTSNMYPSLENNCQEDVYRYNIPDAWDVVIVKTYPDKISPLLEVNLFMDLVQINESNLYFQVK</sequence>
<protein>
    <submittedName>
        <fullName evidence="1">Uncharacterized protein</fullName>
    </submittedName>
</protein>